<evidence type="ECO:0000313" key="2">
    <source>
        <dbReference type="Proteomes" id="UP001620514"/>
    </source>
</evidence>
<sequence>MHGGARCDVQARLRLGSALQKQNSPPVINQRAVQDDMPGLRSGRLLRRPLRSLQTQHHFLAIPVQFLCRGK</sequence>
<organism evidence="1 2">
    <name type="scientific">Caballeronia udeis</name>
    <dbReference type="NCBI Taxonomy" id="1232866"/>
    <lineage>
        <taxon>Bacteria</taxon>
        <taxon>Pseudomonadati</taxon>
        <taxon>Pseudomonadota</taxon>
        <taxon>Betaproteobacteria</taxon>
        <taxon>Burkholderiales</taxon>
        <taxon>Burkholderiaceae</taxon>
        <taxon>Caballeronia</taxon>
    </lineage>
</organism>
<protein>
    <submittedName>
        <fullName evidence="1">Uncharacterized protein</fullName>
    </submittedName>
</protein>
<gene>
    <name evidence="1" type="ORF">ABH943_000351</name>
</gene>
<evidence type="ECO:0000313" key="1">
    <source>
        <dbReference type="EMBL" id="MFK4440351.1"/>
    </source>
</evidence>
<proteinExistence type="predicted"/>
<comment type="caution">
    <text evidence="1">The sequence shown here is derived from an EMBL/GenBank/DDBJ whole genome shotgun (WGS) entry which is preliminary data.</text>
</comment>
<accession>A0ABW8MCZ6</accession>
<dbReference type="Proteomes" id="UP001620514">
    <property type="component" value="Unassembled WGS sequence"/>
</dbReference>
<name>A0ABW8MCZ6_9BURK</name>
<reference evidence="1 2" key="1">
    <citation type="submission" date="2024-11" db="EMBL/GenBank/DDBJ databases">
        <title>Using genomics to understand microbial adaptation to soil warming.</title>
        <authorList>
            <person name="Deangelis K.M. PhD."/>
        </authorList>
    </citation>
    <scope>NUCLEOTIDE SEQUENCE [LARGE SCALE GENOMIC DNA]</scope>
    <source>
        <strain evidence="1 2">GAS97</strain>
    </source>
</reference>
<keyword evidence="2" id="KW-1185">Reference proteome</keyword>
<dbReference type="EMBL" id="JBIYDN010000001">
    <property type="protein sequence ID" value="MFK4440351.1"/>
    <property type="molecule type" value="Genomic_DNA"/>
</dbReference>